<feature type="non-terminal residue" evidence="1">
    <location>
        <position position="1"/>
    </location>
</feature>
<dbReference type="Proteomes" id="UP000478052">
    <property type="component" value="Unassembled WGS sequence"/>
</dbReference>
<keyword evidence="2" id="KW-1185">Reference proteome</keyword>
<dbReference type="AlphaFoldDB" id="A0A6G0Y6G8"/>
<comment type="caution">
    <text evidence="1">The sequence shown here is derived from an EMBL/GenBank/DDBJ whole genome shotgun (WGS) entry which is preliminary data.</text>
</comment>
<dbReference type="OrthoDB" id="2668416at2759"/>
<protein>
    <recommendedName>
        <fullName evidence="3">DDE Tnp4 domain-containing protein</fullName>
    </recommendedName>
</protein>
<organism evidence="1 2">
    <name type="scientific">Aphis craccivora</name>
    <name type="common">Cowpea aphid</name>
    <dbReference type="NCBI Taxonomy" id="307492"/>
    <lineage>
        <taxon>Eukaryota</taxon>
        <taxon>Metazoa</taxon>
        <taxon>Ecdysozoa</taxon>
        <taxon>Arthropoda</taxon>
        <taxon>Hexapoda</taxon>
        <taxon>Insecta</taxon>
        <taxon>Pterygota</taxon>
        <taxon>Neoptera</taxon>
        <taxon>Paraneoptera</taxon>
        <taxon>Hemiptera</taxon>
        <taxon>Sternorrhyncha</taxon>
        <taxon>Aphidomorpha</taxon>
        <taxon>Aphidoidea</taxon>
        <taxon>Aphididae</taxon>
        <taxon>Aphidini</taxon>
        <taxon>Aphis</taxon>
        <taxon>Aphis</taxon>
    </lineage>
</organism>
<gene>
    <name evidence="1" type="ORF">FWK35_00019949</name>
</gene>
<accession>A0A6G0Y6G8</accession>
<evidence type="ECO:0000313" key="2">
    <source>
        <dbReference type="Proteomes" id="UP000478052"/>
    </source>
</evidence>
<sequence length="129" mass="14906">TPRTSGEWQKIADVYEKKWNFPNCIGALDGKHVVILSPINSGSDYINYKEEAKNQKNMYTLPGTFDMEQNGQIFNGSWNNECEGQTSLLSMEKRGRKTSITVKDIRQEFAEYFMTTGKLEWQDNYQSCL</sequence>
<evidence type="ECO:0008006" key="3">
    <source>
        <dbReference type="Google" id="ProtNLM"/>
    </source>
</evidence>
<dbReference type="EMBL" id="VUJU01005925">
    <property type="protein sequence ID" value="KAF0749916.1"/>
    <property type="molecule type" value="Genomic_DNA"/>
</dbReference>
<evidence type="ECO:0000313" key="1">
    <source>
        <dbReference type="EMBL" id="KAF0749916.1"/>
    </source>
</evidence>
<name>A0A6G0Y6G8_APHCR</name>
<proteinExistence type="predicted"/>
<reference evidence="1 2" key="1">
    <citation type="submission" date="2019-08" db="EMBL/GenBank/DDBJ databases">
        <title>Whole genome of Aphis craccivora.</title>
        <authorList>
            <person name="Voronova N.V."/>
            <person name="Shulinski R.S."/>
            <person name="Bandarenka Y.V."/>
            <person name="Zhorov D.G."/>
            <person name="Warner D."/>
        </authorList>
    </citation>
    <scope>NUCLEOTIDE SEQUENCE [LARGE SCALE GENOMIC DNA]</scope>
    <source>
        <strain evidence="1">180601</strain>
        <tissue evidence="1">Whole Body</tissue>
    </source>
</reference>